<dbReference type="InterPro" id="IPR042222">
    <property type="entry name" value="Dynein_2_N"/>
</dbReference>
<dbReference type="Proteomes" id="UP000288216">
    <property type="component" value="Unassembled WGS sequence"/>
</dbReference>
<evidence type="ECO:0000313" key="3">
    <source>
        <dbReference type="Proteomes" id="UP000288216"/>
    </source>
</evidence>
<comment type="caution">
    <text evidence="2">The sequence shown here is derived from an EMBL/GenBank/DDBJ whole genome shotgun (WGS) entry which is preliminary data.</text>
</comment>
<organism evidence="2 3">
    <name type="scientific">Scyliorhinus torazame</name>
    <name type="common">Cloudy catshark</name>
    <name type="synonym">Catulus torazame</name>
    <dbReference type="NCBI Taxonomy" id="75743"/>
    <lineage>
        <taxon>Eukaryota</taxon>
        <taxon>Metazoa</taxon>
        <taxon>Chordata</taxon>
        <taxon>Craniata</taxon>
        <taxon>Vertebrata</taxon>
        <taxon>Chondrichthyes</taxon>
        <taxon>Elasmobranchii</taxon>
        <taxon>Galeomorphii</taxon>
        <taxon>Galeoidea</taxon>
        <taxon>Carcharhiniformes</taxon>
        <taxon>Scyliorhinidae</taxon>
        <taxon>Scyliorhinus</taxon>
    </lineage>
</organism>
<keyword evidence="3" id="KW-1185">Reference proteome</keyword>
<dbReference type="InterPro" id="IPR013602">
    <property type="entry name" value="Dynein_heavy_linker"/>
</dbReference>
<dbReference type="OrthoDB" id="424310at2759"/>
<dbReference type="PANTHER" id="PTHR46532:SF11">
    <property type="entry name" value="DYNEIN AXONEMAL HEAVY CHAIN 12"/>
    <property type="match status" value="1"/>
</dbReference>
<dbReference type="FunFam" id="1.20.140.100:FF:000003">
    <property type="entry name" value="Dynein, axonemal, heavy chain 5"/>
    <property type="match status" value="1"/>
</dbReference>
<evidence type="ECO:0000313" key="2">
    <source>
        <dbReference type="EMBL" id="GCB67499.1"/>
    </source>
</evidence>
<dbReference type="GO" id="GO:0045505">
    <property type="term" value="F:dynein intermediate chain binding"/>
    <property type="evidence" value="ECO:0007669"/>
    <property type="project" value="InterPro"/>
</dbReference>
<evidence type="ECO:0000259" key="1">
    <source>
        <dbReference type="Pfam" id="PF08393"/>
    </source>
</evidence>
<dbReference type="GO" id="GO:0051959">
    <property type="term" value="F:dynein light intermediate chain binding"/>
    <property type="evidence" value="ECO:0007669"/>
    <property type="project" value="InterPro"/>
</dbReference>
<reference evidence="2 3" key="1">
    <citation type="journal article" date="2018" name="Nat. Ecol. Evol.">
        <title>Shark genomes provide insights into elasmobranch evolution and the origin of vertebrates.</title>
        <authorList>
            <person name="Hara Y"/>
            <person name="Yamaguchi K"/>
            <person name="Onimaru K"/>
            <person name="Kadota M"/>
            <person name="Koyanagi M"/>
            <person name="Keeley SD"/>
            <person name="Tatsumi K"/>
            <person name="Tanaka K"/>
            <person name="Motone F"/>
            <person name="Kageyama Y"/>
            <person name="Nozu R"/>
            <person name="Adachi N"/>
            <person name="Nishimura O"/>
            <person name="Nakagawa R"/>
            <person name="Tanegashima C"/>
            <person name="Kiyatake I"/>
            <person name="Matsumoto R"/>
            <person name="Murakumo K"/>
            <person name="Nishida K"/>
            <person name="Terakita A"/>
            <person name="Kuratani S"/>
            <person name="Sato K"/>
            <person name="Hyodo S Kuraku.S."/>
        </authorList>
    </citation>
    <scope>NUCLEOTIDE SEQUENCE [LARGE SCALE GENOMIC DNA]</scope>
</reference>
<name>A0A401P2X6_SCYTO</name>
<feature type="domain" description="Dynein heavy chain linker" evidence="1">
    <location>
        <begin position="1"/>
        <end position="252"/>
    </location>
</feature>
<dbReference type="GO" id="GO:0005858">
    <property type="term" value="C:axonemal dynein complex"/>
    <property type="evidence" value="ECO:0007669"/>
    <property type="project" value="TreeGrafter"/>
</dbReference>
<proteinExistence type="predicted"/>
<dbReference type="STRING" id="75743.A0A401P2X6"/>
<dbReference type="Gene3D" id="1.10.287.2620">
    <property type="match status" value="1"/>
</dbReference>
<dbReference type="OMA" id="NEWSAHS"/>
<sequence>CRRLPKGLKEWQAFLDLKKKIDDFSESCPLLEMMSNKSMEMRHWDRISTVTGHKFNVTSETFSLKNVMDAPLLPFKDDIEDICISSVKEKDIEAKLNQVMQTWTSQTLGFSSFKSRGELLLKGLETAEIIMMMEDSLMILSSLLSNRYNAYYKKDIQLWMHNLTTCTTIIEQWLLVQNLWVYLEAVFVGGDIAKQLPQEAKRFQNVDKSWIKIMQRAHEIPTVVQCCVGDDIMGQLLPHLQEQLEVCQKSLTG</sequence>
<dbReference type="EMBL" id="BFAA01007116">
    <property type="protein sequence ID" value="GCB67499.1"/>
    <property type="molecule type" value="Genomic_DNA"/>
</dbReference>
<dbReference type="PANTHER" id="PTHR46532">
    <property type="entry name" value="MALE FERTILITY FACTOR KL5"/>
    <property type="match status" value="1"/>
</dbReference>
<accession>A0A401P2X6</accession>
<dbReference type="InterPro" id="IPR026983">
    <property type="entry name" value="DHC"/>
</dbReference>
<dbReference type="FunFam" id="1.10.287.2620:FF:000003">
    <property type="entry name" value="Dynein, axonemal, heavy chain 5"/>
    <property type="match status" value="1"/>
</dbReference>
<gene>
    <name evidence="2" type="ORF">scyTo_0013710</name>
</gene>
<dbReference type="Gene3D" id="1.20.140.100">
    <property type="entry name" value="Dynein heavy chain, N-terminal domain 2"/>
    <property type="match status" value="1"/>
</dbReference>
<dbReference type="GO" id="GO:0007018">
    <property type="term" value="P:microtubule-based movement"/>
    <property type="evidence" value="ECO:0007669"/>
    <property type="project" value="InterPro"/>
</dbReference>
<dbReference type="AlphaFoldDB" id="A0A401P2X6"/>
<protein>
    <recommendedName>
        <fullName evidence="1">Dynein heavy chain linker domain-containing protein</fullName>
    </recommendedName>
</protein>
<feature type="non-terminal residue" evidence="2">
    <location>
        <position position="1"/>
    </location>
</feature>
<dbReference type="Pfam" id="PF08393">
    <property type="entry name" value="DHC_N2"/>
    <property type="match status" value="1"/>
</dbReference>